<dbReference type="InterPro" id="IPR037227">
    <property type="entry name" value="EndoU-like"/>
</dbReference>
<dbReference type="InterPro" id="IPR018998">
    <property type="entry name" value="EndoU_C"/>
</dbReference>
<organism evidence="14 15">
    <name type="scientific">Asbolus verrucosus</name>
    <name type="common">Desert ironclad beetle</name>
    <dbReference type="NCBI Taxonomy" id="1661398"/>
    <lineage>
        <taxon>Eukaryota</taxon>
        <taxon>Metazoa</taxon>
        <taxon>Ecdysozoa</taxon>
        <taxon>Arthropoda</taxon>
        <taxon>Hexapoda</taxon>
        <taxon>Insecta</taxon>
        <taxon>Pterygota</taxon>
        <taxon>Neoptera</taxon>
        <taxon>Endopterygota</taxon>
        <taxon>Coleoptera</taxon>
        <taxon>Polyphaga</taxon>
        <taxon>Cucujiformia</taxon>
        <taxon>Tenebrionidae</taxon>
        <taxon>Pimeliinae</taxon>
        <taxon>Asbolus</taxon>
    </lineage>
</organism>
<keyword evidence="15" id="KW-1185">Reference proteome</keyword>
<accession>A0A482VH88</accession>
<evidence type="ECO:0000256" key="11">
    <source>
        <dbReference type="RuleBase" id="RU367085"/>
    </source>
</evidence>
<keyword evidence="10" id="KW-0456">Lyase</keyword>
<dbReference type="OrthoDB" id="430326at2759"/>
<feature type="region of interest" description="Disordered" evidence="12">
    <location>
        <begin position="1"/>
        <end position="45"/>
    </location>
</feature>
<dbReference type="SUPFAM" id="SSF142877">
    <property type="entry name" value="EndoU-like"/>
    <property type="match status" value="1"/>
</dbReference>
<comment type="subunit">
    <text evidence="3 11">Monomer.</text>
</comment>
<evidence type="ECO:0000256" key="9">
    <source>
        <dbReference type="ARBA" id="ARBA00023211"/>
    </source>
</evidence>
<keyword evidence="5 11" id="KW-0479">Metal-binding</keyword>
<dbReference type="PANTHER" id="PTHR12439">
    <property type="entry name" value="PLACENTAL PROTEIN 11-RELATED"/>
    <property type="match status" value="1"/>
</dbReference>
<evidence type="ECO:0000256" key="6">
    <source>
        <dbReference type="ARBA" id="ARBA00022759"/>
    </source>
</evidence>
<dbReference type="GO" id="GO:0046872">
    <property type="term" value="F:metal ion binding"/>
    <property type="evidence" value="ECO:0007669"/>
    <property type="project" value="UniProtKB-UniRule"/>
</dbReference>
<evidence type="ECO:0000256" key="3">
    <source>
        <dbReference type="ARBA" id="ARBA00011245"/>
    </source>
</evidence>
<dbReference type="InterPro" id="IPR039787">
    <property type="entry name" value="ENDOU"/>
</dbReference>
<dbReference type="Pfam" id="PF09412">
    <property type="entry name" value="XendoU"/>
    <property type="match status" value="1"/>
</dbReference>
<evidence type="ECO:0000256" key="12">
    <source>
        <dbReference type="SAM" id="MobiDB-lite"/>
    </source>
</evidence>
<evidence type="ECO:0000256" key="2">
    <source>
        <dbReference type="ARBA" id="ARBA00010168"/>
    </source>
</evidence>
<keyword evidence="8 11" id="KW-0694">RNA-binding</keyword>
<protein>
    <submittedName>
        <fullName evidence="14">XendoU domain containing protein</fullName>
    </submittedName>
</protein>
<keyword evidence="7 11" id="KW-0378">Hydrolase</keyword>
<keyword evidence="9 11" id="KW-0464">Manganese</keyword>
<keyword evidence="6 11" id="KW-0255">Endonuclease</keyword>
<comment type="similarity">
    <text evidence="2 11">Belongs to the ENDOU family.</text>
</comment>
<evidence type="ECO:0000256" key="8">
    <source>
        <dbReference type="ARBA" id="ARBA00022884"/>
    </source>
</evidence>
<comment type="cofactor">
    <cofactor evidence="1 11">
        <name>Mn(2+)</name>
        <dbReference type="ChEBI" id="CHEBI:29035"/>
    </cofactor>
</comment>
<dbReference type="GO" id="GO:0016787">
    <property type="term" value="F:hydrolase activity"/>
    <property type="evidence" value="ECO:0007669"/>
    <property type="project" value="UniProtKB-KW"/>
</dbReference>
<evidence type="ECO:0000313" key="14">
    <source>
        <dbReference type="EMBL" id="RZC32232.1"/>
    </source>
</evidence>
<evidence type="ECO:0000256" key="7">
    <source>
        <dbReference type="ARBA" id="ARBA00022801"/>
    </source>
</evidence>
<feature type="compositionally biased region" description="Polar residues" evidence="12">
    <location>
        <begin position="31"/>
        <end position="40"/>
    </location>
</feature>
<proteinExistence type="inferred from homology"/>
<evidence type="ECO:0000256" key="4">
    <source>
        <dbReference type="ARBA" id="ARBA00022722"/>
    </source>
</evidence>
<evidence type="ECO:0000256" key="1">
    <source>
        <dbReference type="ARBA" id="ARBA00001936"/>
    </source>
</evidence>
<evidence type="ECO:0000256" key="5">
    <source>
        <dbReference type="ARBA" id="ARBA00022723"/>
    </source>
</evidence>
<dbReference type="GO" id="GO:0003723">
    <property type="term" value="F:RNA binding"/>
    <property type="evidence" value="ECO:0007669"/>
    <property type="project" value="UniProtKB-UniRule"/>
</dbReference>
<evidence type="ECO:0000313" key="15">
    <source>
        <dbReference type="Proteomes" id="UP000292052"/>
    </source>
</evidence>
<evidence type="ECO:0000256" key="10">
    <source>
        <dbReference type="ARBA" id="ARBA00023239"/>
    </source>
</evidence>
<dbReference type="AlphaFoldDB" id="A0A482VH88"/>
<comment type="caution">
    <text evidence="14">The sequence shown here is derived from an EMBL/GenBank/DDBJ whole genome shotgun (WGS) entry which is preliminary data.</text>
</comment>
<dbReference type="CDD" id="cd21159">
    <property type="entry name" value="XendoU"/>
    <property type="match status" value="1"/>
</dbReference>
<sequence length="307" mass="35393">MRHTESITSNYANNWPKLPNQQNILYGGSSQGNAEENISPSEVRDDDLREFSEALLTKDVNNAARYVTINVQSKTTSRSERDEAPLPLLSIDKEAFGIPSVEKMLQLHNNYILETNVDENYTPQEKNEENSLLDTILNTSVMQHTKNFLMQKGRIGRDPQEFREILREIWFNMYARGGRKIGSSGFEHVFLAELKNNQVSGLHNWLYFNEEEKNNRANYLGYMKKIDLGNKGAILKYHFTLRGFDKPVGSMFIGTSPELEMALYTTCFLLRADRICPLKLNGHRFIIRTYTYRYKGKNLIGSAFPEI</sequence>
<reference evidence="14 15" key="1">
    <citation type="submission" date="2017-03" db="EMBL/GenBank/DDBJ databases">
        <title>Genome of the blue death feigning beetle - Asbolus verrucosus.</title>
        <authorList>
            <person name="Rider S.D."/>
        </authorList>
    </citation>
    <scope>NUCLEOTIDE SEQUENCE [LARGE SCALE GENOMIC DNA]</scope>
    <source>
        <strain evidence="14">Butters</strain>
        <tissue evidence="14">Head and leg muscle</tissue>
    </source>
</reference>
<dbReference type="PANTHER" id="PTHR12439:SF42">
    <property type="entry name" value="ENDORIBONUCLEASE-RELATED"/>
    <property type="match status" value="1"/>
</dbReference>
<dbReference type="PROSITE" id="PS51959">
    <property type="entry name" value="ENDOU"/>
    <property type="match status" value="1"/>
</dbReference>
<feature type="domain" description="EndoU" evidence="13">
    <location>
        <begin position="44"/>
        <end position="307"/>
    </location>
</feature>
<evidence type="ECO:0000259" key="13">
    <source>
        <dbReference type="PROSITE" id="PS51959"/>
    </source>
</evidence>
<dbReference type="GO" id="GO:0004521">
    <property type="term" value="F:RNA endonuclease activity"/>
    <property type="evidence" value="ECO:0007669"/>
    <property type="project" value="UniProtKB-UniRule"/>
</dbReference>
<dbReference type="EMBL" id="QDEB01098682">
    <property type="protein sequence ID" value="RZC32232.1"/>
    <property type="molecule type" value="Genomic_DNA"/>
</dbReference>
<keyword evidence="4 11" id="KW-0540">Nuclease</keyword>
<name>A0A482VH88_ASBVE</name>
<gene>
    <name evidence="14" type="ORF">BDFB_013566</name>
</gene>
<dbReference type="Proteomes" id="UP000292052">
    <property type="component" value="Unassembled WGS sequence"/>
</dbReference>
<dbReference type="GO" id="GO:0016829">
    <property type="term" value="F:lyase activity"/>
    <property type="evidence" value="ECO:0007669"/>
    <property type="project" value="UniProtKB-KW"/>
</dbReference>
<feature type="compositionally biased region" description="Polar residues" evidence="12">
    <location>
        <begin position="1"/>
        <end position="24"/>
    </location>
</feature>